<feature type="active site" description="For ring-opening step" evidence="2">
    <location>
        <position position="136"/>
    </location>
</feature>
<name>A0ABT5WHZ6_9GAMM</name>
<dbReference type="InterPro" id="IPR006148">
    <property type="entry name" value="Glc/Gal-6P_isomerase"/>
</dbReference>
<protein>
    <recommendedName>
        <fullName evidence="2">Glucosamine-6-phosphate deaminase</fullName>
        <ecNumber evidence="2">3.5.99.6</ecNumber>
    </recommendedName>
    <alternativeName>
        <fullName evidence="2">GlcN6P deaminase</fullName>
        <shortName evidence="2">GNPDA</shortName>
    </alternativeName>
    <alternativeName>
        <fullName evidence="2">Glucosamine-6-phosphate isomerase</fullName>
    </alternativeName>
</protein>
<proteinExistence type="inferred from homology"/>
<sequence>MRIVVLKNAQAVAEFAANHIIALLNKKSHSVLGLATGSTPIRLYKQLIQANEQKKVSYKNVTTFNLDEYLGLSGTHLQSYRHFMNHYFFDHIDINKEDTFLPKGITSDPMLACAEYEKKIKEKGGIDIQLLGVGSNGHIGFNEPSSSLASRTRIKALSEDTIAANKRFFAVDEFQPSLSITMGIGTILESREIILLATGSNKAEAIRNTIEGPVAASCPASILQMHQHVMIVIDEEAAQNLKDLTFYKHIERENQRLASSSYCDLEA</sequence>
<evidence type="ECO:0000313" key="4">
    <source>
        <dbReference type="EMBL" id="MDE8604431.1"/>
    </source>
</evidence>
<keyword evidence="2" id="KW-0119">Carbohydrate metabolism</keyword>
<gene>
    <name evidence="2 4" type="primary">nagB</name>
    <name evidence="4" type="ORF">M3I01_016320</name>
</gene>
<dbReference type="EMBL" id="JAMZEG020000004">
    <property type="protein sequence ID" value="MDE8604431.1"/>
    <property type="molecule type" value="Genomic_DNA"/>
</dbReference>
<dbReference type="CDD" id="cd01399">
    <property type="entry name" value="GlcN6P_deaminase"/>
    <property type="match status" value="1"/>
</dbReference>
<evidence type="ECO:0000313" key="5">
    <source>
        <dbReference type="Proteomes" id="UP001139522"/>
    </source>
</evidence>
<keyword evidence="1 2" id="KW-0378">Hydrolase</keyword>
<dbReference type="PROSITE" id="PS01161">
    <property type="entry name" value="GLC_GALNAC_ISOMERASE"/>
    <property type="match status" value="1"/>
</dbReference>
<accession>A0ABT5WHZ6</accession>
<dbReference type="NCBIfam" id="NF001684">
    <property type="entry name" value="PRK00443.1-4"/>
    <property type="match status" value="1"/>
</dbReference>
<dbReference type="InterPro" id="IPR018321">
    <property type="entry name" value="Glucosamine6P_isomerase_CS"/>
</dbReference>
<dbReference type="InterPro" id="IPR037171">
    <property type="entry name" value="NagB/RpiA_transferase-like"/>
</dbReference>
<comment type="function">
    <text evidence="2">Catalyzes the reversible isomerization-deamination of glucosamine 6-phosphate (GlcN6P) to form fructose 6-phosphate (Fru6P) and ammonium ion.</text>
</comment>
<feature type="active site" description="Proton acceptor; for enolization step" evidence="2">
    <location>
        <position position="67"/>
    </location>
</feature>
<dbReference type="Gene3D" id="3.40.50.1360">
    <property type="match status" value="1"/>
</dbReference>
<dbReference type="HAMAP" id="MF_01241">
    <property type="entry name" value="GlcN6P_deamin"/>
    <property type="match status" value="1"/>
</dbReference>
<keyword evidence="5" id="KW-1185">Reference proteome</keyword>
<dbReference type="Proteomes" id="UP001139522">
    <property type="component" value="Unassembled WGS sequence"/>
</dbReference>
<comment type="similarity">
    <text evidence="2">Belongs to the glucosamine/galactosamine-6-phosphate isomerase family. NagB subfamily.</text>
</comment>
<feature type="active site" description="Proton acceptor; for ring-opening step" evidence="2">
    <location>
        <position position="138"/>
    </location>
</feature>
<feature type="active site" description="For ring-opening step" evidence="2">
    <location>
        <position position="143"/>
    </location>
</feature>
<dbReference type="SUPFAM" id="SSF100950">
    <property type="entry name" value="NagB/RpiA/CoA transferase-like"/>
    <property type="match status" value="1"/>
</dbReference>
<dbReference type="NCBIfam" id="TIGR00502">
    <property type="entry name" value="nagB"/>
    <property type="match status" value="1"/>
</dbReference>
<feature type="domain" description="Glucosamine/galactosamine-6-phosphate isomerase" evidence="3">
    <location>
        <begin position="9"/>
        <end position="227"/>
    </location>
</feature>
<dbReference type="InterPro" id="IPR004547">
    <property type="entry name" value="Glucosamine6P_isomerase"/>
</dbReference>
<comment type="catalytic activity">
    <reaction evidence="2">
        <text>alpha-D-glucosamine 6-phosphate + H2O = beta-D-fructose 6-phosphate + NH4(+)</text>
        <dbReference type="Rhea" id="RHEA:12172"/>
        <dbReference type="ChEBI" id="CHEBI:15377"/>
        <dbReference type="ChEBI" id="CHEBI:28938"/>
        <dbReference type="ChEBI" id="CHEBI:57634"/>
        <dbReference type="ChEBI" id="CHEBI:75989"/>
        <dbReference type="EC" id="3.5.99.6"/>
    </reaction>
</comment>
<dbReference type="EC" id="3.5.99.6" evidence="2"/>
<comment type="pathway">
    <text evidence="2">Amino-sugar metabolism; N-acetylneuraminate degradation; D-fructose 6-phosphate from N-acetylneuraminate: step 5/5.</text>
</comment>
<evidence type="ECO:0000256" key="2">
    <source>
        <dbReference type="HAMAP-Rule" id="MF_01241"/>
    </source>
</evidence>
<comment type="caution">
    <text evidence="4">The sequence shown here is derived from an EMBL/GenBank/DDBJ whole genome shotgun (WGS) entry which is preliminary data.</text>
</comment>
<comment type="caution">
    <text evidence="2">Lacks conserved residue(s) required for the propagation of feature annotation.</text>
</comment>
<dbReference type="RefSeq" id="WP_255896982.1">
    <property type="nucleotide sequence ID" value="NZ_JAMZEG020000004.1"/>
</dbReference>
<dbReference type="GO" id="GO:0004342">
    <property type="term" value="F:glucosamine-6-phosphate deaminase activity"/>
    <property type="evidence" value="ECO:0007669"/>
    <property type="project" value="UniProtKB-EC"/>
</dbReference>
<dbReference type="PANTHER" id="PTHR11280:SF5">
    <property type="entry name" value="GLUCOSAMINE-6-PHOSPHATE ISOMERASE"/>
    <property type="match status" value="1"/>
</dbReference>
<dbReference type="PANTHER" id="PTHR11280">
    <property type="entry name" value="GLUCOSAMINE-6-PHOSPHATE ISOMERASE"/>
    <property type="match status" value="1"/>
</dbReference>
<organism evidence="4 5">
    <name type="scientific">Marinomonas maritima</name>
    <dbReference type="NCBI Taxonomy" id="2940935"/>
    <lineage>
        <taxon>Bacteria</taxon>
        <taxon>Pseudomonadati</taxon>
        <taxon>Pseudomonadota</taxon>
        <taxon>Gammaproteobacteria</taxon>
        <taxon>Oceanospirillales</taxon>
        <taxon>Oceanospirillaceae</taxon>
        <taxon>Marinomonas</taxon>
    </lineage>
</organism>
<comment type="subunit">
    <text evidence="2">Homohexamer.</text>
</comment>
<dbReference type="Pfam" id="PF01182">
    <property type="entry name" value="Glucosamine_iso"/>
    <property type="match status" value="1"/>
</dbReference>
<evidence type="ECO:0000259" key="3">
    <source>
        <dbReference type="Pfam" id="PF01182"/>
    </source>
</evidence>
<evidence type="ECO:0000256" key="1">
    <source>
        <dbReference type="ARBA" id="ARBA00022801"/>
    </source>
</evidence>
<reference evidence="4" key="1">
    <citation type="submission" date="2023-01" db="EMBL/GenBank/DDBJ databases">
        <title>Psychroserpens sp. MSW6 and Marinomonas sp. RSW2, isolated from seawater.</title>
        <authorList>
            <person name="Kristyanto S."/>
            <person name="Jung J."/>
            <person name="Kim J.M."/>
            <person name="Jeon C.O."/>
        </authorList>
    </citation>
    <scope>NUCLEOTIDE SEQUENCE</scope>
    <source>
        <strain evidence="4">RSW2</strain>
    </source>
</reference>